<proteinExistence type="predicted"/>
<feature type="region of interest" description="Disordered" evidence="1">
    <location>
        <begin position="724"/>
        <end position="752"/>
    </location>
</feature>
<dbReference type="EMBL" id="JAIPUX010003439">
    <property type="protein sequence ID" value="KAH0619890.1"/>
    <property type="molecule type" value="Genomic_DNA"/>
</dbReference>
<dbReference type="PANTHER" id="PTHR28422:SF1">
    <property type="entry name" value="SIMILAR TO HUMAN CHROMOSOME 15 OPEN READING FRAME 39"/>
    <property type="match status" value="1"/>
</dbReference>
<sequence>MAEKRHLESVDTVSYSKLPRLEPELSQLHTADLCKSGVLSGHVSENHYNYKGSYFSYPVNYHEGPKSLTHWTPAEAYPHCTGSVANQQLQTEKALCMLYKHEAESFGARGQTLGHEKGSECISRDAFSTQERWASYMGYPGYVPQGWIHSYMAQQSPRVQTRCPSLAVPKPIYRHHVYSPKSGYSPKSSLDLGMPVESTLKLPQGTEWALPPLGPLSCTENPSYGMDVPKKAAVAETNFLALPPGAKDAATSTAGFSPYHKSFEKCQGGQQASFLDGNYPSTCSSHKTIFEAHGSNLSTHAWSKLPPPVNPLAHPPPLIYQDRSSTCYPLTSYPLTSHEQMLLYHQNYGQVEKPNSSLSLAACKGFGSSGSEEPPILPGSYFPPTPRSYHPGHLESYPYKLVGPPPMTPGLQKARNQMQQQCSSATKVDTPQKPPPAANAQPQKSPYCGSLPPRGWRKVRRVMEQTNKNFPSQQPAPQTEAVQPLSSLDQLPGFFDASGQMQETSCGAGLCSSEKAKSREKEPPHIPKWSTLNADVKKRNVDNHKTESGACIIIPDSPITPCSSYSKTDQAPNVSEDSNPSFQNGPQSPEERARGSITIPEMPPPPPPPPPSPPMPVINNVFSLAPYRDYLEGSSDSVEIPLSKTGQSEEISPSPKNTGKSMDGPPSAKPNCFRSSEVSGEKDVASSAMAEVSQKEPNSNCTGNKREGEECAGAWDSFQVKLLPPNGESVSSQPASKTCVNGWDGETEPDHGALDLSSKMESLVDIPSLQRESSKTNVGEVKERPSNGQEVLPETNRQALELPVQSSSERRCNFQSSTAFLFKKFKIRKSQATEADSLGQQNSPLSLLLSSQVTALSSNVPLQQHAEQVATRQKNPTLAHQEVSRQNSPTDGQSPCQGATRQNSSPVQQVMTQQTSPSIQHSGQQAVTQSEPQLLQLRCFTITLPDASKAMLPSTPSVSPVLKKAKVLPPASDESSEQRSSPQQYFTDLHTSICTIISCSVSTSSPEQLKEWLEKAESDQELKEKAASLAKPKNGVKAPNVPKPSKGKQVWLAFKDILALFRKLLYQLDTFLLTHNCPFPHVVRAGTIFIPIHVVKEKLFPNLSGTSVDHVLQDHKVELRPTTLSEEKLLRDLELKSCTSRMLKLLALKQLPDIYPDLLTLHWHDCVKQQLGDPAGEIVTGNSSTSSADDLKLAEVARCLQGTTTKTQGQNFRGKRKEERKWGSPPRRRVTCLPSKISQPVDDETSQVPSLPSVQSKTALKQANIWKEDIAAPLTSKAIGLPLHLGAKRQLLPAHKLPRTLQVQLTNKIARKTNSTSKVLHLRKSVVHIKFQNALRDIQGPSILNGMKKKGRKPPSLLLKGFVGQRCGSIPALPAKYPELVGKRIRHLFEEKDKTQAWYQGVVLRVHKRHKNPLKTVYEVKYDSEPDWQYYLEILQDYKKGWLELEE</sequence>
<dbReference type="Proteomes" id="UP000826234">
    <property type="component" value="Unassembled WGS sequence"/>
</dbReference>
<keyword evidence="3" id="KW-1185">Reference proteome</keyword>
<feature type="region of interest" description="Disordered" evidence="1">
    <location>
        <begin position="769"/>
        <end position="790"/>
    </location>
</feature>
<feature type="compositionally biased region" description="Polar residues" evidence="1">
    <location>
        <begin position="414"/>
        <end position="429"/>
    </location>
</feature>
<feature type="compositionally biased region" description="Polar residues" evidence="1">
    <location>
        <begin position="563"/>
        <end position="587"/>
    </location>
</feature>
<dbReference type="PANTHER" id="PTHR28422">
    <property type="entry name" value="SIMILAR TO HUMAN CHROMOSOME 15 OPEN READING FRAME 39"/>
    <property type="match status" value="1"/>
</dbReference>
<protein>
    <submittedName>
        <fullName evidence="2">Uncharacterized protein</fullName>
    </submittedName>
</protein>
<feature type="compositionally biased region" description="Polar residues" evidence="1">
    <location>
        <begin position="728"/>
        <end position="739"/>
    </location>
</feature>
<feature type="region of interest" description="Disordered" evidence="1">
    <location>
        <begin position="411"/>
        <end position="454"/>
    </location>
</feature>
<feature type="region of interest" description="Disordered" evidence="1">
    <location>
        <begin position="867"/>
        <end position="927"/>
    </location>
</feature>
<feature type="region of interest" description="Disordered" evidence="1">
    <location>
        <begin position="563"/>
        <end position="620"/>
    </location>
</feature>
<dbReference type="Gene3D" id="2.80.10.70">
    <property type="entry name" value="Spindlin/Ssty"/>
    <property type="match status" value="1"/>
</dbReference>
<feature type="compositionally biased region" description="Polar residues" evidence="1">
    <location>
        <begin position="644"/>
        <end position="660"/>
    </location>
</feature>
<feature type="region of interest" description="Disordered" evidence="1">
    <location>
        <begin position="505"/>
        <end position="532"/>
    </location>
</feature>
<feature type="region of interest" description="Disordered" evidence="1">
    <location>
        <begin position="634"/>
        <end position="708"/>
    </location>
</feature>
<comment type="caution">
    <text evidence="2">The sequence shown here is derived from an EMBL/GenBank/DDBJ whole genome shotgun (WGS) entry which is preliminary data.</text>
</comment>
<accession>A0ABQ7SRE3</accession>
<organism evidence="2 3">
    <name type="scientific">Phrynosoma platyrhinos</name>
    <name type="common">Desert horned lizard</name>
    <dbReference type="NCBI Taxonomy" id="52577"/>
    <lineage>
        <taxon>Eukaryota</taxon>
        <taxon>Metazoa</taxon>
        <taxon>Chordata</taxon>
        <taxon>Craniata</taxon>
        <taxon>Vertebrata</taxon>
        <taxon>Euteleostomi</taxon>
        <taxon>Lepidosauria</taxon>
        <taxon>Squamata</taxon>
        <taxon>Bifurcata</taxon>
        <taxon>Unidentata</taxon>
        <taxon>Episquamata</taxon>
        <taxon>Toxicofera</taxon>
        <taxon>Iguania</taxon>
        <taxon>Phrynosomatidae</taxon>
        <taxon>Phrynosomatinae</taxon>
        <taxon>Phrynosoma</taxon>
    </lineage>
</organism>
<name>A0ABQ7SRE3_PHRPL</name>
<feature type="region of interest" description="Disordered" evidence="1">
    <location>
        <begin position="1205"/>
        <end position="1228"/>
    </location>
</feature>
<evidence type="ECO:0000313" key="2">
    <source>
        <dbReference type="EMBL" id="KAH0619890.1"/>
    </source>
</evidence>
<feature type="compositionally biased region" description="Basic and acidic residues" evidence="1">
    <location>
        <begin position="514"/>
        <end position="525"/>
    </location>
</feature>
<evidence type="ECO:0000256" key="1">
    <source>
        <dbReference type="SAM" id="MobiDB-lite"/>
    </source>
</evidence>
<dbReference type="InterPro" id="IPR042567">
    <property type="entry name" value="SPIN/Ssty_sf"/>
</dbReference>
<dbReference type="Pfam" id="PF17663">
    <property type="entry name" value="DUF5525"/>
    <property type="match status" value="2"/>
</dbReference>
<gene>
    <name evidence="2" type="ORF">JD844_014287</name>
</gene>
<feature type="compositionally biased region" description="Pro residues" evidence="1">
    <location>
        <begin position="601"/>
        <end position="616"/>
    </location>
</feature>
<evidence type="ECO:0000313" key="3">
    <source>
        <dbReference type="Proteomes" id="UP000826234"/>
    </source>
</evidence>
<reference evidence="2 3" key="1">
    <citation type="journal article" date="2022" name="Gigascience">
        <title>A chromosome-level genome assembly and annotation of the desert horned lizard, Phrynosoma platyrhinos, provides insight into chromosomal rearrangements among reptiles.</title>
        <authorList>
            <person name="Koochekian N."/>
            <person name="Ascanio A."/>
            <person name="Farleigh K."/>
            <person name="Card D.C."/>
            <person name="Schield D.R."/>
            <person name="Castoe T.A."/>
            <person name="Jezkova T."/>
        </authorList>
    </citation>
    <scope>NUCLEOTIDE SEQUENCE [LARGE SCALE GENOMIC DNA]</scope>
    <source>
        <strain evidence="2">NK-2021</strain>
    </source>
</reference>
<dbReference type="InterPro" id="IPR037656">
    <property type="entry name" value="DUF5525"/>
</dbReference>